<dbReference type="RefSeq" id="WP_125072913.1">
    <property type="nucleotide sequence ID" value="NZ_QWZQ01000038.1"/>
</dbReference>
<comment type="similarity">
    <text evidence="1">Belongs to the Gfo/Idh/MocA family.</text>
</comment>
<dbReference type="Pfam" id="PF01408">
    <property type="entry name" value="GFO_IDH_MocA"/>
    <property type="match status" value="1"/>
</dbReference>
<dbReference type="Gene3D" id="3.40.50.720">
    <property type="entry name" value="NAD(P)-binding Rossmann-like Domain"/>
    <property type="match status" value="1"/>
</dbReference>
<dbReference type="InterPro" id="IPR050984">
    <property type="entry name" value="Gfo/Idh/MocA_domain"/>
</dbReference>
<evidence type="ECO:0000313" key="5">
    <source>
        <dbReference type="EMBL" id="RRK09820.1"/>
    </source>
</evidence>
<proteinExistence type="inferred from homology"/>
<protein>
    <submittedName>
        <fullName evidence="5">Gfo/Idh/MocA family oxidoreductase</fullName>
    </submittedName>
</protein>
<feature type="domain" description="GFO/IDH/MocA-like oxidoreductase" evidence="4">
    <location>
        <begin position="131"/>
        <end position="245"/>
    </location>
</feature>
<name>A0A3R8QQ31_9LACO</name>
<organism evidence="5 6">
    <name type="scientific">Lactiplantibacillus garii</name>
    <dbReference type="NCBI Taxonomy" id="2306423"/>
    <lineage>
        <taxon>Bacteria</taxon>
        <taxon>Bacillati</taxon>
        <taxon>Bacillota</taxon>
        <taxon>Bacilli</taxon>
        <taxon>Lactobacillales</taxon>
        <taxon>Lactobacillaceae</taxon>
        <taxon>Lactiplantibacillus</taxon>
    </lineage>
</organism>
<evidence type="ECO:0000313" key="6">
    <source>
        <dbReference type="Proteomes" id="UP000283633"/>
    </source>
</evidence>
<comment type="caution">
    <text evidence="5">The sequence shown here is derived from an EMBL/GenBank/DDBJ whole genome shotgun (WGS) entry which is preliminary data.</text>
</comment>
<accession>A0A3R8QQ31</accession>
<dbReference type="OrthoDB" id="9815825at2"/>
<dbReference type="PANTHER" id="PTHR22604">
    <property type="entry name" value="OXIDOREDUCTASES"/>
    <property type="match status" value="1"/>
</dbReference>
<keyword evidence="2" id="KW-0560">Oxidoreductase</keyword>
<evidence type="ECO:0000259" key="3">
    <source>
        <dbReference type="Pfam" id="PF01408"/>
    </source>
</evidence>
<sequence>MAKTYRWAIVGLGNIAHSFVKYFDQPDGEIYAVCSRSQAKADAFARDHQIPKAYGNLDDLLKDDQVDIIYVATPHNYHIDTILPALRAGKHVLSEKAITMSSAQLDIAKEVARSNHLILAEAMTLYHMPLYEKLHEFAAERHLGALKMIQASFGSFKEPDPTNRFFNPDLAGGALLDIGVYALAFVEEFLTAKPYVTGTSMHRFSSGVDESETITLRTANDELATVALTFRAKMPKRGIVAYENGYFTVDTYPRADEATFTDSAGHTEVIKAGDTTNAMNYEIADMQKMIAGELPNTSLAKTSAVMDVMTAARAQWDYRYPFENQD</sequence>
<dbReference type="GO" id="GO:0000166">
    <property type="term" value="F:nucleotide binding"/>
    <property type="evidence" value="ECO:0007669"/>
    <property type="project" value="InterPro"/>
</dbReference>
<gene>
    <name evidence="5" type="ORF">D1831_10630</name>
</gene>
<evidence type="ECO:0000259" key="4">
    <source>
        <dbReference type="Pfam" id="PF22725"/>
    </source>
</evidence>
<dbReference type="Proteomes" id="UP000283633">
    <property type="component" value="Unassembled WGS sequence"/>
</dbReference>
<dbReference type="EMBL" id="QWZQ01000038">
    <property type="protein sequence ID" value="RRK09820.1"/>
    <property type="molecule type" value="Genomic_DNA"/>
</dbReference>
<dbReference type="InterPro" id="IPR055170">
    <property type="entry name" value="GFO_IDH_MocA-like_dom"/>
</dbReference>
<dbReference type="Gene3D" id="3.30.360.10">
    <property type="entry name" value="Dihydrodipicolinate Reductase, domain 2"/>
    <property type="match status" value="1"/>
</dbReference>
<dbReference type="InterPro" id="IPR000683">
    <property type="entry name" value="Gfo/Idh/MocA-like_OxRdtase_N"/>
</dbReference>
<dbReference type="AlphaFoldDB" id="A0A3R8QQ31"/>
<dbReference type="Pfam" id="PF22725">
    <property type="entry name" value="GFO_IDH_MocA_C3"/>
    <property type="match status" value="1"/>
</dbReference>
<dbReference type="GO" id="GO:0016491">
    <property type="term" value="F:oxidoreductase activity"/>
    <property type="evidence" value="ECO:0007669"/>
    <property type="project" value="UniProtKB-KW"/>
</dbReference>
<reference evidence="5 6" key="1">
    <citation type="submission" date="2018-08" db="EMBL/GenBank/DDBJ databases">
        <title>Genome Lactobacillus garii FI11369.</title>
        <authorList>
            <person name="Diaz M."/>
            <person name="Narbad A."/>
        </authorList>
    </citation>
    <scope>NUCLEOTIDE SEQUENCE [LARGE SCALE GENOMIC DNA]</scope>
    <source>
        <strain evidence="5 6">FI11369</strain>
    </source>
</reference>
<dbReference type="SUPFAM" id="SSF55347">
    <property type="entry name" value="Glyceraldehyde-3-phosphate dehydrogenase-like, C-terminal domain"/>
    <property type="match status" value="1"/>
</dbReference>
<evidence type="ECO:0000256" key="2">
    <source>
        <dbReference type="ARBA" id="ARBA00023002"/>
    </source>
</evidence>
<keyword evidence="6" id="KW-1185">Reference proteome</keyword>
<dbReference type="SUPFAM" id="SSF51735">
    <property type="entry name" value="NAD(P)-binding Rossmann-fold domains"/>
    <property type="match status" value="1"/>
</dbReference>
<feature type="domain" description="Gfo/Idh/MocA-like oxidoreductase N-terminal" evidence="3">
    <location>
        <begin position="6"/>
        <end position="120"/>
    </location>
</feature>
<dbReference type="InterPro" id="IPR036291">
    <property type="entry name" value="NAD(P)-bd_dom_sf"/>
</dbReference>
<evidence type="ECO:0000256" key="1">
    <source>
        <dbReference type="ARBA" id="ARBA00010928"/>
    </source>
</evidence>
<dbReference type="PANTHER" id="PTHR22604:SF105">
    <property type="entry name" value="TRANS-1,2-DIHYDROBENZENE-1,2-DIOL DEHYDROGENASE"/>
    <property type="match status" value="1"/>
</dbReference>